<dbReference type="Pfam" id="PF02780">
    <property type="entry name" value="Transketolase_C"/>
    <property type="match status" value="1"/>
</dbReference>
<dbReference type="RefSeq" id="WP_248343558.1">
    <property type="nucleotide sequence ID" value="NZ_AP025592.1"/>
</dbReference>
<dbReference type="Pfam" id="PF02779">
    <property type="entry name" value="Transket_pyr"/>
    <property type="match status" value="1"/>
</dbReference>
<evidence type="ECO:0000259" key="4">
    <source>
        <dbReference type="SMART" id="SM00861"/>
    </source>
</evidence>
<dbReference type="CDD" id="cd07036">
    <property type="entry name" value="TPP_PYR_E1-PDHc-beta_like"/>
    <property type="match status" value="1"/>
</dbReference>
<dbReference type="InterPro" id="IPR005475">
    <property type="entry name" value="Transketolase-like_Pyr-bd"/>
</dbReference>
<evidence type="ECO:0000256" key="2">
    <source>
        <dbReference type="ARBA" id="ARBA00023002"/>
    </source>
</evidence>
<keyword evidence="3" id="KW-0786">Thiamine pyrophosphate</keyword>
<evidence type="ECO:0000256" key="1">
    <source>
        <dbReference type="ARBA" id="ARBA00001964"/>
    </source>
</evidence>
<proteinExistence type="predicted"/>
<dbReference type="NCBIfam" id="NF006667">
    <property type="entry name" value="PRK09212.1"/>
    <property type="match status" value="1"/>
</dbReference>
<evidence type="ECO:0000313" key="5">
    <source>
        <dbReference type="EMBL" id="BDG06979.1"/>
    </source>
</evidence>
<dbReference type="Proteomes" id="UP001162734">
    <property type="component" value="Chromosome"/>
</dbReference>
<dbReference type="InterPro" id="IPR033248">
    <property type="entry name" value="Transketolase_C"/>
</dbReference>
<organism evidence="5 6">
    <name type="scientific">Anaeromyxobacter paludicola</name>
    <dbReference type="NCBI Taxonomy" id="2918171"/>
    <lineage>
        <taxon>Bacteria</taxon>
        <taxon>Pseudomonadati</taxon>
        <taxon>Myxococcota</taxon>
        <taxon>Myxococcia</taxon>
        <taxon>Myxococcales</taxon>
        <taxon>Cystobacterineae</taxon>
        <taxon>Anaeromyxobacteraceae</taxon>
        <taxon>Anaeromyxobacter</taxon>
    </lineage>
</organism>
<feature type="domain" description="Transketolase-like pyrimidine-binding" evidence="4">
    <location>
        <begin position="4"/>
        <end position="179"/>
    </location>
</feature>
<sequence length="327" mass="35988">MPTLSYREALNQAMREEMARDERVFLLGEEVGQYNGAYKISQGLLKEFGPWRVVDSPIAELGFCGLGVGAAMGGLRPIVEVMTWNFALLAYDQIVNNAAKLRSMSGGQLHCPVVFRGPQGAAHQLASQHSQVFENTYAYVPGLKVCVPATPRDAKGLLKTAIRDDDPVIFMESEVLYGTKGEVEEGELLIPFGKADLVRDGGDVTIVAWQKMRFVAQKAAELLAQDGIEACVLDPRTLRPFDLDAVLASVARTHRCVIVEEGWPWMGSGAQIADSIQRHAFDELDAPVLRVTGLDVPMPYAKPLEHEVLPTPERVVEACRRVLYRSP</sequence>
<dbReference type="EMBL" id="AP025592">
    <property type="protein sequence ID" value="BDG06979.1"/>
    <property type="molecule type" value="Genomic_DNA"/>
</dbReference>
<comment type="cofactor">
    <cofactor evidence="1">
        <name>thiamine diphosphate</name>
        <dbReference type="ChEBI" id="CHEBI:58937"/>
    </cofactor>
</comment>
<gene>
    <name evidence="5" type="primary">acoB</name>
    <name evidence="5" type="ORF">AMPC_00920</name>
</gene>
<dbReference type="Gene3D" id="3.40.50.970">
    <property type="match status" value="1"/>
</dbReference>
<dbReference type="SMART" id="SM00861">
    <property type="entry name" value="Transket_pyr"/>
    <property type="match status" value="1"/>
</dbReference>
<dbReference type="PANTHER" id="PTHR43257:SF2">
    <property type="entry name" value="PYRUVATE DEHYDROGENASE E1 COMPONENT SUBUNIT BETA"/>
    <property type="match status" value="1"/>
</dbReference>
<evidence type="ECO:0000313" key="6">
    <source>
        <dbReference type="Proteomes" id="UP001162734"/>
    </source>
</evidence>
<dbReference type="InterPro" id="IPR029061">
    <property type="entry name" value="THDP-binding"/>
</dbReference>
<protein>
    <submittedName>
        <fullName evidence="5">Pyruvate dehydrogenase subunit beta</fullName>
    </submittedName>
</protein>
<evidence type="ECO:0000256" key="3">
    <source>
        <dbReference type="ARBA" id="ARBA00023052"/>
    </source>
</evidence>
<keyword evidence="2" id="KW-0560">Oxidoreductase</keyword>
<accession>A0ABN6N182</accession>
<dbReference type="Gene3D" id="3.40.50.920">
    <property type="match status" value="1"/>
</dbReference>
<keyword evidence="5" id="KW-0670">Pyruvate</keyword>
<keyword evidence="6" id="KW-1185">Reference proteome</keyword>
<reference evidence="6" key="1">
    <citation type="journal article" date="2022" name="Int. J. Syst. Evol. Microbiol.">
        <title>Anaeromyxobacter oryzae sp. nov., Anaeromyxobacter diazotrophicus sp. nov. and Anaeromyxobacter paludicola sp. nov., isolated from paddy soils.</title>
        <authorList>
            <person name="Itoh H."/>
            <person name="Xu Z."/>
            <person name="Mise K."/>
            <person name="Masuda Y."/>
            <person name="Ushijima N."/>
            <person name="Hayakawa C."/>
            <person name="Shiratori Y."/>
            <person name="Senoo K."/>
        </authorList>
    </citation>
    <scope>NUCLEOTIDE SEQUENCE [LARGE SCALE GENOMIC DNA]</scope>
    <source>
        <strain evidence="6">Red630</strain>
    </source>
</reference>
<dbReference type="InterPro" id="IPR009014">
    <property type="entry name" value="Transketo_C/PFOR_II"/>
</dbReference>
<dbReference type="SUPFAM" id="SSF52922">
    <property type="entry name" value="TK C-terminal domain-like"/>
    <property type="match status" value="1"/>
</dbReference>
<name>A0ABN6N182_9BACT</name>
<dbReference type="NCBIfam" id="NF008854">
    <property type="entry name" value="PRK11892.1"/>
    <property type="match status" value="1"/>
</dbReference>
<dbReference type="PANTHER" id="PTHR43257">
    <property type="entry name" value="PYRUVATE DEHYDROGENASE E1 COMPONENT BETA SUBUNIT"/>
    <property type="match status" value="1"/>
</dbReference>
<dbReference type="SUPFAM" id="SSF52518">
    <property type="entry name" value="Thiamin diphosphate-binding fold (THDP-binding)"/>
    <property type="match status" value="1"/>
</dbReference>